<accession>A0A815VQV5</accession>
<dbReference type="PANTHER" id="PTHR23318:SF0">
    <property type="entry name" value="SERINE_THREONINE-PROTEIN PHOSPHATASE 4 REGULATORY SUBUNIT 3"/>
    <property type="match status" value="1"/>
</dbReference>
<dbReference type="GO" id="GO:0072542">
    <property type="term" value="F:protein phosphatase activator activity"/>
    <property type="evidence" value="ECO:0007669"/>
    <property type="project" value="TreeGrafter"/>
</dbReference>
<dbReference type="Proteomes" id="UP000663889">
    <property type="component" value="Unassembled WGS sequence"/>
</dbReference>
<dbReference type="EMBL" id="CAJNOU010007920">
    <property type="protein sequence ID" value="CAF1532089.1"/>
    <property type="molecule type" value="Genomic_DNA"/>
</dbReference>
<sequence>MSSSSIRPSNNRTRVKLYTLNEERQWDDRGTGFVTCLSPIAPNTSYSIIVKSEMDGSILLESKIHVHTNYQKQQETLIVWSEGEKYDLALSFQEKAGCDDIWENICD</sequence>
<dbReference type="Pfam" id="PF22972">
    <property type="entry name" value="EVH1_PP4R3"/>
    <property type="match status" value="1"/>
</dbReference>
<dbReference type="AlphaFoldDB" id="A0A815VQV5"/>
<organism evidence="2 3">
    <name type="scientific">Rotaria sordida</name>
    <dbReference type="NCBI Taxonomy" id="392033"/>
    <lineage>
        <taxon>Eukaryota</taxon>
        <taxon>Metazoa</taxon>
        <taxon>Spiralia</taxon>
        <taxon>Gnathifera</taxon>
        <taxon>Rotifera</taxon>
        <taxon>Eurotatoria</taxon>
        <taxon>Bdelloidea</taxon>
        <taxon>Philodinida</taxon>
        <taxon>Philodinidae</taxon>
        <taxon>Rotaria</taxon>
    </lineage>
</organism>
<dbReference type="InterPro" id="IPR011993">
    <property type="entry name" value="PH-like_dom_sf"/>
</dbReference>
<name>A0A815VQV5_9BILA</name>
<proteinExistence type="predicted"/>
<dbReference type="InterPro" id="IPR055236">
    <property type="entry name" value="EVH1_PP4R3"/>
</dbReference>
<evidence type="ECO:0000313" key="3">
    <source>
        <dbReference type="Proteomes" id="UP000663889"/>
    </source>
</evidence>
<feature type="domain" description="PP4R3 EVH1-like" evidence="1">
    <location>
        <begin position="12"/>
        <end position="103"/>
    </location>
</feature>
<evidence type="ECO:0000259" key="1">
    <source>
        <dbReference type="Pfam" id="PF22972"/>
    </source>
</evidence>
<comment type="caution">
    <text evidence="2">The sequence shown here is derived from an EMBL/GenBank/DDBJ whole genome shotgun (WGS) entry which is preliminary data.</text>
</comment>
<dbReference type="PANTHER" id="PTHR23318">
    <property type="entry name" value="ATP SYNTHASE GAMMA-RELATED"/>
    <property type="match status" value="1"/>
</dbReference>
<dbReference type="GO" id="GO:0005654">
    <property type="term" value="C:nucleoplasm"/>
    <property type="evidence" value="ECO:0007669"/>
    <property type="project" value="TreeGrafter"/>
</dbReference>
<reference evidence="2" key="1">
    <citation type="submission" date="2021-02" db="EMBL/GenBank/DDBJ databases">
        <authorList>
            <person name="Nowell W R."/>
        </authorList>
    </citation>
    <scope>NUCLEOTIDE SEQUENCE</scope>
</reference>
<dbReference type="InterPro" id="IPR051137">
    <property type="entry name" value="PP4R3-like"/>
</dbReference>
<evidence type="ECO:0000313" key="2">
    <source>
        <dbReference type="EMBL" id="CAF1532089.1"/>
    </source>
</evidence>
<dbReference type="GO" id="GO:0030289">
    <property type="term" value="C:protein phosphatase 4 complex"/>
    <property type="evidence" value="ECO:0007669"/>
    <property type="project" value="TreeGrafter"/>
</dbReference>
<feature type="non-terminal residue" evidence="2">
    <location>
        <position position="1"/>
    </location>
</feature>
<gene>
    <name evidence="2" type="ORF">SEV965_LOCUS37587</name>
</gene>
<protein>
    <recommendedName>
        <fullName evidence="1">PP4R3 EVH1-like domain-containing protein</fullName>
    </recommendedName>
</protein>
<dbReference type="SUPFAM" id="SSF50729">
    <property type="entry name" value="PH domain-like"/>
    <property type="match status" value="1"/>
</dbReference>
<dbReference type="GO" id="GO:0006974">
    <property type="term" value="P:DNA damage response"/>
    <property type="evidence" value="ECO:0007669"/>
    <property type="project" value="TreeGrafter"/>
</dbReference>
<dbReference type="Gene3D" id="2.30.29.30">
    <property type="entry name" value="Pleckstrin-homology domain (PH domain)/Phosphotyrosine-binding domain (PTB)"/>
    <property type="match status" value="1"/>
</dbReference>